<organism evidence="14 17">
    <name type="scientific">Cowpox virus</name>
    <name type="common">CPV</name>
    <dbReference type="NCBI Taxonomy" id="10243"/>
    <lineage>
        <taxon>Viruses</taxon>
        <taxon>Varidnaviria</taxon>
        <taxon>Bamfordvirae</taxon>
        <taxon>Nucleocytoviricota</taxon>
        <taxon>Pokkesviricetes</taxon>
        <taxon>Chitovirales</taxon>
        <taxon>Poxviridae</taxon>
        <taxon>Chordopoxvirinae</taxon>
        <taxon>Orthopoxvirus</taxon>
        <taxon>Orthopoxvirus cowpox</taxon>
    </lineage>
</organism>
<evidence type="ECO:0000313" key="16">
    <source>
        <dbReference type="EMBL" id="AGY99881.1"/>
    </source>
</evidence>
<evidence type="ECO:0000256" key="1">
    <source>
        <dbReference type="ARBA" id="ARBA00010538"/>
    </source>
</evidence>
<dbReference type="Proteomes" id="UP000173670">
    <property type="component" value="Segment"/>
</dbReference>
<dbReference type="EMBL" id="KC813504">
    <property type="protein sequence ID" value="AGY99881.1"/>
    <property type="molecule type" value="Genomic_DNA"/>
</dbReference>
<evidence type="ECO:0000256" key="4">
    <source>
        <dbReference type="ARBA" id="ARBA00022478"/>
    </source>
</evidence>
<evidence type="ECO:0000256" key="11">
    <source>
        <dbReference type="PIRNR" id="PIRNR000746"/>
    </source>
</evidence>
<evidence type="ECO:0000256" key="9">
    <source>
        <dbReference type="ARBA" id="ARBA00026040"/>
    </source>
</evidence>
<evidence type="ECO:0000313" key="17">
    <source>
        <dbReference type="Proteomes" id="UP000097445"/>
    </source>
</evidence>
<evidence type="ECO:0000313" key="13">
    <source>
        <dbReference type="EMBL" id="AGY98389.1"/>
    </source>
</evidence>
<organismHost>
    <name type="scientific">Bos taurus</name>
    <name type="common">Bovine</name>
    <dbReference type="NCBI Taxonomy" id="9913"/>
</organismHost>
<protein>
    <recommendedName>
        <fullName evidence="3 11">DNA-directed RNA polymerase 35 kDa subunit</fullName>
        <ecNumber evidence="2 11">2.7.7.6</ecNumber>
    </recommendedName>
</protein>
<dbReference type="GO" id="GO:0019083">
    <property type="term" value="P:viral transcription"/>
    <property type="evidence" value="ECO:0007669"/>
    <property type="project" value="UniProtKB-UniRule"/>
</dbReference>
<comment type="subcellular location">
    <subcellularLocation>
        <location evidence="11">Virion</location>
    </subcellularLocation>
    <text evidence="11">All the enzymes and other proteins required to synthesize early mRNAs are packaged within the virion core along with the DNA genome. This is necessary because viral early mRNAs are synthesized within minutes after virus entry into the cell and are extruded through pores in the core particle.</text>
</comment>
<proteinExistence type="inferred from homology"/>
<dbReference type="GO" id="GO:0044423">
    <property type="term" value="C:virion component"/>
    <property type="evidence" value="ECO:0007669"/>
    <property type="project" value="UniProtKB-UniRule"/>
</dbReference>
<organismHost>
    <name type="scientific">Mus musculus</name>
    <name type="common">Mouse</name>
    <dbReference type="NCBI Taxonomy" id="10090"/>
</organismHost>
<dbReference type="Proteomes" id="UP000115255">
    <property type="component" value="Segment"/>
</dbReference>
<keyword evidence="4 11" id="KW-0240">DNA-directed RNA polymerase</keyword>
<keyword evidence="8 11" id="KW-0804">Transcription</keyword>
<organismHost>
    <name type="scientific">Felis catus</name>
    <name type="common">Cat</name>
    <name type="synonym">Felis silvestris catus</name>
    <dbReference type="NCBI Taxonomy" id="9685"/>
</organismHost>
<accession>U5TCM7</accession>
<dbReference type="GO" id="GO:0003677">
    <property type="term" value="F:DNA binding"/>
    <property type="evidence" value="ECO:0007669"/>
    <property type="project" value="UniProtKB-UniRule"/>
</dbReference>
<dbReference type="EMBL" id="KC813492">
    <property type="protein sequence ID" value="AGY97315.1"/>
    <property type="molecule type" value="Genomic_DNA"/>
</dbReference>
<organismHost>
    <name type="scientific">Apodemus sylvaticus</name>
    <name type="common">European woodmouse</name>
    <dbReference type="NCBI Taxonomy" id="10129"/>
</organismHost>
<evidence type="ECO:0000256" key="5">
    <source>
        <dbReference type="ARBA" id="ARBA00022679"/>
    </source>
</evidence>
<comment type="similarity">
    <text evidence="1 11">Belongs to the poxviridae DNA-directed RNA polymerase 35 kDa subunit family.</text>
</comment>
<keyword evidence="6 11" id="KW-0548">Nucleotidyltransferase</keyword>
<dbReference type="EMBL" id="KC813498">
    <property type="protein sequence ID" value="AGY98605.1"/>
    <property type="molecule type" value="Genomic_DNA"/>
</dbReference>
<evidence type="ECO:0000313" key="12">
    <source>
        <dbReference type="EMBL" id="AGY97315.1"/>
    </source>
</evidence>
<evidence type="ECO:0000256" key="2">
    <source>
        <dbReference type="ARBA" id="ARBA00012418"/>
    </source>
</evidence>
<dbReference type="Proteomes" id="UP000163863">
    <property type="component" value="Segment"/>
</dbReference>
<dbReference type="PIRSF" id="PIRSF000746">
    <property type="entry name" value="Rpo35"/>
    <property type="match status" value="1"/>
</dbReference>
<keyword evidence="7 11" id="KW-0946">Virion</keyword>
<organismHost>
    <name type="scientific">Loxodonta africana</name>
    <name type="common">African elephant</name>
    <dbReference type="NCBI Taxonomy" id="9785"/>
</organismHost>
<comment type="subunit">
    <text evidence="9">The DNA-dependent RNA polymerase used for intermediate and late genes expression consists of eight subunits 147 kDa, 133 kDa, 35 kDa, 30 kDa, 22 kDa, 19 kDa, 18 kDa and 7 kDa totalling more than 500 kDa in mass. The same holoenzyme, with the addition of the transcription-specificity factor RAP94, is used for early gene expression.</text>
</comment>
<evidence type="ECO:0000256" key="8">
    <source>
        <dbReference type="ARBA" id="ARBA00023163"/>
    </source>
</evidence>
<keyword evidence="5 11" id="KW-0808">Transferase</keyword>
<comment type="function">
    <text evidence="11">Part of the DNA-dependent RNA polymerase which catalyzes the transcription of viral DNA into RNA using the four ribonucleoside triphosphates as substrates. Responsible for the transcription of early, intermediate and late genes.</text>
</comment>
<dbReference type="EC" id="2.7.7.6" evidence="2 11"/>
<name>U5TCM7_COWPX</name>
<dbReference type="Pfam" id="PF03396">
    <property type="entry name" value="Pox_RNA_pol_35"/>
    <property type="match status" value="1"/>
</dbReference>
<organismHost>
    <name type="scientific">Myodes glareolus</name>
    <name type="common">Bank vole</name>
    <name type="synonym">Clethrionomys glareolus</name>
    <dbReference type="NCBI Taxonomy" id="447135"/>
</organismHost>
<organismHost>
    <name type="scientific">Homo sapiens</name>
    <name type="common">Human</name>
    <dbReference type="NCBI Taxonomy" id="9606"/>
</organismHost>
<sequence length="307" mass="35559">MQHPREENSIVVELEPSLATFIKQGFNNLVKWPLLNIGIVLSNTSTAVNEEWLTAVEHIPTMKIFYKHIHKILTREMGFLVYLKRSQSERDNYITLYDFDYYIIDKDKDTNSVTMVDKPTELKETLLHVFQEYRLKSSQTIELIAFSSGTVINEDIVSKLTFLDVEVFNREYNNVKTIIDPDFVSRSPFIVISPMGKLTFFVEVYSWFDFKSCFKDIIDFLEGALIANIHNHMIKVGDCDETVSSYNPESGILFVNDLMTMNIVNFFGCNSRLESYHRFDMTKVDVELFIKALSDACKKILSASNRL</sequence>
<evidence type="ECO:0000313" key="18">
    <source>
        <dbReference type="Proteomes" id="UP000115255"/>
    </source>
</evidence>
<evidence type="ECO:0000256" key="10">
    <source>
        <dbReference type="ARBA" id="ARBA00048552"/>
    </source>
</evidence>
<organismHost>
    <name type="scientific">Microtus agrestis</name>
    <name type="common">Short-tailed field vole</name>
    <dbReference type="NCBI Taxonomy" id="29092"/>
</organismHost>
<dbReference type="GO" id="GO:0000428">
    <property type="term" value="C:DNA-directed RNA polymerase complex"/>
    <property type="evidence" value="ECO:0007669"/>
    <property type="project" value="UniProtKB-UniRule"/>
</dbReference>
<evidence type="ECO:0000256" key="3">
    <source>
        <dbReference type="ARBA" id="ARBA00016965"/>
    </source>
</evidence>
<dbReference type="GO" id="GO:0003899">
    <property type="term" value="F:DNA-directed RNA polymerase activity"/>
    <property type="evidence" value="ECO:0007669"/>
    <property type="project" value="UniProtKB-EC"/>
</dbReference>
<dbReference type="Proteomes" id="UP000137723">
    <property type="component" value="Segment"/>
</dbReference>
<dbReference type="EMBL" id="KC813500">
    <property type="protein sequence ID" value="AGY99041.1"/>
    <property type="molecule type" value="Genomic_DNA"/>
</dbReference>
<reference evidence="17 18" key="1">
    <citation type="submission" date="2013-03" db="EMBL/GenBank/DDBJ databases">
        <title>Genome-wide comparison of cowpoxviruses reveals a new clade related to Variola virus.</title>
        <authorList>
            <person name="Dabrowski P.W."/>
            <person name="Radonic A."/>
            <person name="Kurth A."/>
            <person name="Nitsche A."/>
        </authorList>
    </citation>
    <scope>NUCLEOTIDE SEQUENCE [LARGE SCALE GENOMIC DNA]</scope>
    <source>
        <strain evidence="12">HumLan08/1</strain>
        <strain evidence="13">JagKre08/1</strain>
        <strain evidence="14">JagKre08/2</strain>
        <strain evidence="15">MonKre08/4</strain>
        <strain evidence="16">RatHei09/1</strain>
    </source>
</reference>
<evidence type="ECO:0000256" key="6">
    <source>
        <dbReference type="ARBA" id="ARBA00022695"/>
    </source>
</evidence>
<dbReference type="Proteomes" id="UP000097445">
    <property type="component" value="Genome"/>
</dbReference>
<evidence type="ECO:0000313" key="15">
    <source>
        <dbReference type="EMBL" id="AGY99041.1"/>
    </source>
</evidence>
<evidence type="ECO:0000256" key="7">
    <source>
        <dbReference type="ARBA" id="ARBA00022844"/>
    </source>
</evidence>
<gene>
    <name evidence="14" type="primary">CPXV164</name>
</gene>
<comment type="catalytic activity">
    <reaction evidence="10 11">
        <text>RNA(n) + a ribonucleoside 5'-triphosphate = RNA(n+1) + diphosphate</text>
        <dbReference type="Rhea" id="RHEA:21248"/>
        <dbReference type="Rhea" id="RHEA-COMP:14527"/>
        <dbReference type="Rhea" id="RHEA-COMP:17342"/>
        <dbReference type="ChEBI" id="CHEBI:33019"/>
        <dbReference type="ChEBI" id="CHEBI:61557"/>
        <dbReference type="ChEBI" id="CHEBI:140395"/>
        <dbReference type="EC" id="2.7.7.6"/>
    </reaction>
</comment>
<dbReference type="EMBL" id="KC813497">
    <property type="protein sequence ID" value="AGY98389.1"/>
    <property type="molecule type" value="Genomic_DNA"/>
</dbReference>
<evidence type="ECO:0000313" key="14">
    <source>
        <dbReference type="EMBL" id="AGY98605.1"/>
    </source>
</evidence>
<dbReference type="InterPro" id="IPR005059">
    <property type="entry name" value="DNA-dir_RNA_pol_35kDa_poxviral"/>
</dbReference>